<dbReference type="AlphaFoldDB" id="A0A7S4C8I6"/>
<feature type="region of interest" description="Disordered" evidence="2">
    <location>
        <begin position="272"/>
        <end position="291"/>
    </location>
</feature>
<evidence type="ECO:0000256" key="2">
    <source>
        <dbReference type="SAM" id="MobiDB-lite"/>
    </source>
</evidence>
<proteinExistence type="predicted"/>
<reference evidence="3" key="1">
    <citation type="submission" date="2021-01" db="EMBL/GenBank/DDBJ databases">
        <authorList>
            <person name="Corre E."/>
            <person name="Pelletier E."/>
            <person name="Niang G."/>
            <person name="Scheremetjew M."/>
            <person name="Finn R."/>
            <person name="Kale V."/>
            <person name="Holt S."/>
            <person name="Cochrane G."/>
            <person name="Meng A."/>
            <person name="Brown T."/>
            <person name="Cohen L."/>
        </authorList>
    </citation>
    <scope>NUCLEOTIDE SEQUENCE</scope>
    <source>
        <strain evidence="3">CCMP1594</strain>
    </source>
</reference>
<organism evidence="3">
    <name type="scientific">Eutreptiella gymnastica</name>
    <dbReference type="NCBI Taxonomy" id="73025"/>
    <lineage>
        <taxon>Eukaryota</taxon>
        <taxon>Discoba</taxon>
        <taxon>Euglenozoa</taxon>
        <taxon>Euglenida</taxon>
        <taxon>Spirocuta</taxon>
        <taxon>Euglenophyceae</taxon>
        <taxon>Eutreptiales</taxon>
        <taxon>Eutreptiaceae</taxon>
        <taxon>Eutreptiella</taxon>
    </lineage>
</organism>
<evidence type="ECO:0000256" key="1">
    <source>
        <dbReference type="SAM" id="Coils"/>
    </source>
</evidence>
<keyword evidence="1" id="KW-0175">Coiled coil</keyword>
<accession>A0A7S4C8I6</accession>
<evidence type="ECO:0000313" key="3">
    <source>
        <dbReference type="EMBL" id="CAE0789483.1"/>
    </source>
</evidence>
<gene>
    <name evidence="3" type="ORF">EGYM00163_LOCUS596</name>
</gene>
<dbReference type="EMBL" id="HBJA01001990">
    <property type="protein sequence ID" value="CAE0789483.1"/>
    <property type="molecule type" value="Transcribed_RNA"/>
</dbReference>
<name>A0A7S4C8I6_9EUGL</name>
<protein>
    <submittedName>
        <fullName evidence="3">Uncharacterized protein</fullName>
    </submittedName>
</protein>
<sequence length="291" mass="30836">MEQSAAEAKSFYQVVQEGIEAARGKIEELRENLKEFDAKQQASAAAETASAYFAATIEKAQTALGELSTTTQQWKEGATEVPVAALTGAFARVSAALNDLKDLAKSYDEKYQLSSTVSAAIADPQKQASVALAAAASCAAHASAAATAQLQGVSDGLKIRIMNAAEVGLQKAIPAAVAADEKLSLTEKVTVAHDMVTQRVKEFNDTYGVANRLKELDERYSLTQYCTSALTKAQGLDQRVTGGKVEPAVLSAYEMGLQMVGYVMTKYEAAKKKEDDGAKPEAEAEAPKVQA</sequence>
<feature type="coiled-coil region" evidence="1">
    <location>
        <begin position="12"/>
        <end position="46"/>
    </location>
</feature>